<name>A0A1H9MQL7_9HYPH</name>
<feature type="coiled-coil region" evidence="1">
    <location>
        <begin position="717"/>
        <end position="754"/>
    </location>
</feature>
<evidence type="ECO:0000259" key="4">
    <source>
        <dbReference type="Pfam" id="PF20155"/>
    </source>
</evidence>
<protein>
    <submittedName>
        <fullName evidence="5">Tape measure domain-containing protein</fullName>
    </submittedName>
</protein>
<proteinExistence type="predicted"/>
<dbReference type="RefSeq" id="WP_092498420.1">
    <property type="nucleotide sequence ID" value="NZ_FOFG01000014.1"/>
</dbReference>
<dbReference type="PANTHER" id="PTHR38812:SF2">
    <property type="entry name" value="MU-LIKE PROPHAGE FLUMU PROTEIN GP42"/>
    <property type="match status" value="1"/>
</dbReference>
<dbReference type="NCBIfam" id="TIGR02675">
    <property type="entry name" value="tape_meas_nterm"/>
    <property type="match status" value="1"/>
</dbReference>
<dbReference type="Pfam" id="PF20155">
    <property type="entry name" value="TMP_3"/>
    <property type="match status" value="1"/>
</dbReference>
<feature type="region of interest" description="Disordered" evidence="2">
    <location>
        <begin position="1053"/>
        <end position="1075"/>
    </location>
</feature>
<reference evidence="5 6" key="1">
    <citation type="submission" date="2016-10" db="EMBL/GenBank/DDBJ databases">
        <authorList>
            <person name="de Groot N.N."/>
        </authorList>
    </citation>
    <scope>NUCLEOTIDE SEQUENCE [LARGE SCALE GENOMIC DNA]</scope>
    <source>
        <strain evidence="5 6">A52C2</strain>
    </source>
</reference>
<dbReference type="Pfam" id="PF09718">
    <property type="entry name" value="Tape_meas_lam_C"/>
    <property type="match status" value="1"/>
</dbReference>
<feature type="domain" description="Bacteriophage tail tape measure C-terminal" evidence="3">
    <location>
        <begin position="1340"/>
        <end position="1396"/>
    </location>
</feature>
<dbReference type="PANTHER" id="PTHR38812">
    <property type="entry name" value="MU-LIKE PROPHAGE FLUMU PROTEIN GP42"/>
    <property type="match status" value="1"/>
</dbReference>
<evidence type="ECO:0000313" key="5">
    <source>
        <dbReference type="EMBL" id="SER25767.1"/>
    </source>
</evidence>
<accession>A0A1H9MQL7</accession>
<sequence length="1557" mass="166800">MAGIRVELELDTGEFTSRILHAGQSVQQFQSTVNGNIVALERMTDSSKGFLGTLRDVSIVAGVATGAFGKLHDVATGWLGDIIKVNAEMERLTKQLQGMSKAADPIKDAADQVDWLRQKALQVPYSLQGMTKAYVQLKSTGIDPMAGSMQALMDGVAAMGGTDETLQRATLAISQMAGKGVIQMEELRQQLGEAMPRATELMARSMGVSVTELFQKINTGTVQARPAIEALSLEMERAFGGAAQAQMSTWNGLISNVNTNMQSLALKVGQAGFFDTVKQQVIDLNNLLSGQFANGLADSLGRGLSSLITGFREVIETAIEYRGVIEQVGAVFVAWFGGKMVLALHELIASGFTELGLQLQLLRNQASVVGNAFAGWGGAVTGIRSLRDALAAVSLTSEGLASVAPMLLTGFTSIVGILPALGMGVVAVANYFGLFQDKARDAWQELEKFGAVSRKQIEDASGYVKEQQAQLDKLYAQRDQLKKAGFDTLSENDPNRQWYDDTLQQIADLEAKIPKLREKLDTWTGQQEKDEVSKGLQLELSRIQDSLTATSRAYDQQARVAADAHDKQVRELSTAHKSIKDEDERYQQESRKAALDFYDKQIADLETYLTHYQEQAANAVDAVQKGTALSVADNITGQIRTLQQQRESTRSLISGVPMAPKAVNDDKAFQKGAQLLESLTDKATAYKAALQGADVEVMNLTQLLQNGKYGDMGRQEVQDLTDKLIAAKAEVRELQELMEGRNKLDNDLRAAQASAEESYYKEVIRSAELGKTKLTETDKIAIGVKAGLYKGVGPNATPMQRAVEGINTQLANTQTAAQNAARTMQSTVFGGPIINAANTLINAVQRLNEAWSSFRGNVSGTNVAGALSFDPSAVRSIGGAFSSLSGIIPGAGFLGKLIHSESSGNANAQSSTSSALGAAQFIKGTWMQFIREMHSELIQKDGKGGVMNSAQLLDMRRNAAMSVEAATWYANKNAQVLQSKGFQANDWQLKLAHMLDSSGALKVLQAAPDTLLSALLGADQISANKWQNVTAGQLKSRLAAQFGSNRTFAPTTAPIAGGQYAGPKNPGDPTLAAPAGLNGDEVSQFNATQQIEQLANAKKLENDLAETFLKTKDAIAQATEKADGFGAHVSALRKQIKEGVYGADKNPDSDRYKELIKLTKDWDDADAKAKKNQRLRSSVDSGQDRLASQAKEAADKQAEAMARLNDPSATKQSDGYFSLSRQWDDQIQKLGELYGKDSQNYKDALEQKKVALQNFQNSEVTSTIAGLAQQDAELERSLMAQGAARDNSLQQEIDRTQKLLDNFKGSAEERQRLEDAIQKHIRLVREKTAQESPIAKELQQYADFGGNLQKGMAGWIDSGLDGLATFVTTGKADFASLTQSILKDLAKMSLQWATSGLTRSLKGGGAGKGAAAGGGAGKGGGLAKLTGTAHTGGVIGASNLRSTMVNPAIFANAPKFHTGGVIRGRGLGPDEVPIVARRGEGVFTPEQMAAMGSAGGGNMQAITINSPVTVNASGGTHDQNADLAKQVSKQVEGSMRSLVVNELQKQMRPGGIAYGRR</sequence>
<evidence type="ECO:0000259" key="3">
    <source>
        <dbReference type="Pfam" id="PF09718"/>
    </source>
</evidence>
<dbReference type="Gene3D" id="1.10.530.10">
    <property type="match status" value="1"/>
</dbReference>
<keyword evidence="1" id="KW-0175">Coiled coil</keyword>
<organism evidence="5 6">
    <name type="scientific">Faunimonas pinastri</name>
    <dbReference type="NCBI Taxonomy" id="1855383"/>
    <lineage>
        <taxon>Bacteria</taxon>
        <taxon>Pseudomonadati</taxon>
        <taxon>Pseudomonadota</taxon>
        <taxon>Alphaproteobacteria</taxon>
        <taxon>Hyphomicrobiales</taxon>
        <taxon>Afifellaceae</taxon>
        <taxon>Faunimonas</taxon>
    </lineage>
</organism>
<evidence type="ECO:0000256" key="1">
    <source>
        <dbReference type="SAM" id="Coils"/>
    </source>
</evidence>
<dbReference type="EMBL" id="FOFG01000014">
    <property type="protein sequence ID" value="SER25767.1"/>
    <property type="molecule type" value="Genomic_DNA"/>
</dbReference>
<dbReference type="STRING" id="1855383.SAMN05216548_1142"/>
<evidence type="ECO:0000313" key="6">
    <source>
        <dbReference type="Proteomes" id="UP000199647"/>
    </source>
</evidence>
<dbReference type="InterPro" id="IPR013491">
    <property type="entry name" value="Tape_meas_N"/>
</dbReference>
<dbReference type="InterPro" id="IPR023346">
    <property type="entry name" value="Lysozyme-like_dom_sf"/>
</dbReference>
<dbReference type="SUPFAM" id="SSF53955">
    <property type="entry name" value="Lysozyme-like"/>
    <property type="match status" value="1"/>
</dbReference>
<feature type="domain" description="Tape measure protein N-terminal" evidence="4">
    <location>
        <begin position="81"/>
        <end position="267"/>
    </location>
</feature>
<dbReference type="InterPro" id="IPR006431">
    <property type="entry name" value="Phage_tape_meas_C"/>
</dbReference>
<dbReference type="InterPro" id="IPR053058">
    <property type="entry name" value="Mulikevirus_tape_measure"/>
</dbReference>
<feature type="coiled-coil region" evidence="1">
    <location>
        <begin position="464"/>
        <end position="526"/>
    </location>
</feature>
<dbReference type="Proteomes" id="UP000199647">
    <property type="component" value="Unassembled WGS sequence"/>
</dbReference>
<gene>
    <name evidence="5" type="ORF">SAMN05216548_1142</name>
</gene>
<feature type="region of interest" description="Disordered" evidence="2">
    <location>
        <begin position="1167"/>
        <end position="1214"/>
    </location>
</feature>
<keyword evidence="6" id="KW-1185">Reference proteome</keyword>
<evidence type="ECO:0000256" key="2">
    <source>
        <dbReference type="SAM" id="MobiDB-lite"/>
    </source>
</evidence>
<dbReference type="OrthoDB" id="7311517at2"/>